<proteinExistence type="predicted"/>
<dbReference type="GO" id="GO:0003677">
    <property type="term" value="F:DNA binding"/>
    <property type="evidence" value="ECO:0007669"/>
    <property type="project" value="UniProtKB-KW"/>
</dbReference>
<dbReference type="EMBL" id="BSEC01000001">
    <property type="protein sequence ID" value="GLI93179.1"/>
    <property type="molecule type" value="Genomic_DNA"/>
</dbReference>
<dbReference type="Pfam" id="PF02082">
    <property type="entry name" value="Rrf2"/>
    <property type="match status" value="1"/>
</dbReference>
<evidence type="ECO:0000256" key="1">
    <source>
        <dbReference type="ARBA" id="ARBA00023125"/>
    </source>
</evidence>
<keyword evidence="3" id="KW-1185">Reference proteome</keyword>
<dbReference type="PANTHER" id="PTHR33221:SF5">
    <property type="entry name" value="HTH-TYPE TRANSCRIPTIONAL REGULATOR ISCR"/>
    <property type="match status" value="1"/>
</dbReference>
<dbReference type="RefSeq" id="WP_281802838.1">
    <property type="nucleotide sequence ID" value="NZ_BSEC01000001.1"/>
</dbReference>
<dbReference type="PANTHER" id="PTHR33221">
    <property type="entry name" value="WINGED HELIX-TURN-HELIX TRANSCRIPTIONAL REGULATOR, RRF2 FAMILY"/>
    <property type="match status" value="1"/>
</dbReference>
<comment type="caution">
    <text evidence="2">The sequence shown here is derived from an EMBL/GenBank/DDBJ whole genome shotgun (WGS) entry which is preliminary data.</text>
</comment>
<keyword evidence="1" id="KW-0238">DNA-binding</keyword>
<dbReference type="NCBIfam" id="TIGR00738">
    <property type="entry name" value="rrf2_super"/>
    <property type="match status" value="1"/>
</dbReference>
<evidence type="ECO:0000313" key="2">
    <source>
        <dbReference type="EMBL" id="GLI93179.1"/>
    </source>
</evidence>
<dbReference type="Proteomes" id="UP001144323">
    <property type="component" value="Unassembled WGS sequence"/>
</dbReference>
<evidence type="ECO:0000313" key="3">
    <source>
        <dbReference type="Proteomes" id="UP001144323"/>
    </source>
</evidence>
<gene>
    <name evidence="2" type="ORF">LMG27198_21710</name>
</gene>
<accession>A0A9W6GUC3</accession>
<dbReference type="SUPFAM" id="SSF46785">
    <property type="entry name" value="Winged helix' DNA-binding domain"/>
    <property type="match status" value="1"/>
</dbReference>
<protein>
    <submittedName>
        <fullName evidence="2">Rrf2 family transcriptional regulator</fullName>
    </submittedName>
</protein>
<dbReference type="InterPro" id="IPR036388">
    <property type="entry name" value="WH-like_DNA-bd_sf"/>
</dbReference>
<name>A0A9W6GUC3_9HYPH</name>
<dbReference type="PROSITE" id="PS51197">
    <property type="entry name" value="HTH_RRF2_2"/>
    <property type="match status" value="1"/>
</dbReference>
<dbReference type="InterPro" id="IPR000944">
    <property type="entry name" value="Tscrpt_reg_Rrf2"/>
</dbReference>
<organism evidence="2 3">
    <name type="scientific">Methylocystis echinoides</name>
    <dbReference type="NCBI Taxonomy" id="29468"/>
    <lineage>
        <taxon>Bacteria</taxon>
        <taxon>Pseudomonadati</taxon>
        <taxon>Pseudomonadota</taxon>
        <taxon>Alphaproteobacteria</taxon>
        <taxon>Hyphomicrobiales</taxon>
        <taxon>Methylocystaceae</taxon>
        <taxon>Methylocystis</taxon>
    </lineage>
</organism>
<dbReference type="Gene3D" id="1.10.10.10">
    <property type="entry name" value="Winged helix-like DNA-binding domain superfamily/Winged helix DNA-binding domain"/>
    <property type="match status" value="1"/>
</dbReference>
<dbReference type="GO" id="GO:0005829">
    <property type="term" value="C:cytosol"/>
    <property type="evidence" value="ECO:0007669"/>
    <property type="project" value="TreeGrafter"/>
</dbReference>
<dbReference type="AlphaFoldDB" id="A0A9W6GUC3"/>
<reference evidence="2" key="1">
    <citation type="journal article" date="2023" name="Int. J. Syst. Evol. Microbiol.">
        <title>Methylocystis iwaonis sp. nov., a type II methane-oxidizing bacterium from surface soil of a rice paddy field in Japan, and emended description of the genus Methylocystis (ex Whittenbury et al. 1970) Bowman et al. 1993.</title>
        <authorList>
            <person name="Kaise H."/>
            <person name="Sawadogo J.B."/>
            <person name="Alam M.S."/>
            <person name="Ueno C."/>
            <person name="Dianou D."/>
            <person name="Shinjo R."/>
            <person name="Asakawa S."/>
        </authorList>
    </citation>
    <scope>NUCLEOTIDE SEQUENCE</scope>
    <source>
        <strain evidence="2">LMG27198</strain>
    </source>
</reference>
<dbReference type="GO" id="GO:0003700">
    <property type="term" value="F:DNA-binding transcription factor activity"/>
    <property type="evidence" value="ECO:0007669"/>
    <property type="project" value="TreeGrafter"/>
</dbReference>
<dbReference type="InterPro" id="IPR036390">
    <property type="entry name" value="WH_DNA-bd_sf"/>
</dbReference>
<sequence length="161" mass="17512">MLTKKAKYGLKAMVYLAGIEPGQTALVADIAAENQIPKKFLDAILSELRNAGFVHSKKGKGGGYMLARLPAEISVGNLVRTLDGPLAPIQCASRRLYRKCDDCVDETHCAVRLVMLEARDAIARVLDNMSLEQMRAVGEGGMQLLEGKPRKKPVRAAMDMA</sequence>